<feature type="region of interest" description="Disordered" evidence="8">
    <location>
        <begin position="547"/>
        <end position="574"/>
    </location>
</feature>
<evidence type="ECO:0000256" key="2">
    <source>
        <dbReference type="ARBA" id="ARBA00022840"/>
    </source>
</evidence>
<evidence type="ECO:0000256" key="8">
    <source>
        <dbReference type="SAM" id="MobiDB-lite"/>
    </source>
</evidence>
<dbReference type="EMBL" id="KB096742">
    <property type="protein sequence ID" value="ESO01921.1"/>
    <property type="molecule type" value="Genomic_DNA"/>
</dbReference>
<protein>
    <recommendedName>
        <fullName evidence="9">Myosin motor domain-containing protein</fullName>
    </recommendedName>
</protein>
<reference evidence="12" key="1">
    <citation type="submission" date="2012-12" db="EMBL/GenBank/DDBJ databases">
        <authorList>
            <person name="Hellsten U."/>
            <person name="Grimwood J."/>
            <person name="Chapman J.A."/>
            <person name="Shapiro H."/>
            <person name="Aerts A."/>
            <person name="Otillar R.P."/>
            <person name="Terry A.Y."/>
            <person name="Boore J.L."/>
            <person name="Simakov O."/>
            <person name="Marletaz F."/>
            <person name="Cho S.-J."/>
            <person name="Edsinger-Gonzales E."/>
            <person name="Havlak P."/>
            <person name="Kuo D.-H."/>
            <person name="Larsson T."/>
            <person name="Lv J."/>
            <person name="Arendt D."/>
            <person name="Savage R."/>
            <person name="Osoegawa K."/>
            <person name="de Jong P."/>
            <person name="Lindberg D.R."/>
            <person name="Seaver E.C."/>
            <person name="Weisblat D.A."/>
            <person name="Putnam N.H."/>
            <person name="Grigoriev I.V."/>
            <person name="Rokhsar D.S."/>
        </authorList>
    </citation>
    <scope>NUCLEOTIDE SEQUENCE</scope>
</reference>
<gene>
    <name evidence="11" type="primary">20210930</name>
    <name evidence="10" type="ORF">HELRODRAFT_188525</name>
</gene>
<dbReference type="InterPro" id="IPR036961">
    <property type="entry name" value="Kinesin_motor_dom_sf"/>
</dbReference>
<dbReference type="PANTHER" id="PTHR13140">
    <property type="entry name" value="MYOSIN"/>
    <property type="match status" value="1"/>
</dbReference>
<feature type="coiled-coil region" evidence="7">
    <location>
        <begin position="858"/>
        <end position="1017"/>
    </location>
</feature>
<evidence type="ECO:0000256" key="1">
    <source>
        <dbReference type="ARBA" id="ARBA00022741"/>
    </source>
</evidence>
<dbReference type="eggNOG" id="KOG0161">
    <property type="taxonomic scope" value="Eukaryota"/>
</dbReference>
<dbReference type="AlphaFoldDB" id="T1FQ33"/>
<keyword evidence="5 6" id="KW-0009">Actin-binding</keyword>
<keyword evidence="1" id="KW-0547">Nucleotide-binding</keyword>
<feature type="coiled-coil region" evidence="7">
    <location>
        <begin position="1127"/>
        <end position="1210"/>
    </location>
</feature>
<dbReference type="GO" id="GO:0005737">
    <property type="term" value="C:cytoplasm"/>
    <property type="evidence" value="ECO:0000318"/>
    <property type="project" value="GO_Central"/>
</dbReference>
<dbReference type="GO" id="GO:0051015">
    <property type="term" value="F:actin filament binding"/>
    <property type="evidence" value="ECO:0000318"/>
    <property type="project" value="GO_Central"/>
</dbReference>
<dbReference type="GeneID" id="20210930"/>
<dbReference type="SUPFAM" id="SSF52540">
    <property type="entry name" value="P-loop containing nucleoside triphosphate hydrolases"/>
    <property type="match status" value="1"/>
</dbReference>
<evidence type="ECO:0000313" key="10">
    <source>
        <dbReference type="EMBL" id="ESO01921.1"/>
    </source>
</evidence>
<keyword evidence="7" id="KW-0175">Coiled coil</keyword>
<dbReference type="Pfam" id="PF00063">
    <property type="entry name" value="Myosin_head"/>
    <property type="match status" value="1"/>
</dbReference>
<evidence type="ECO:0000256" key="7">
    <source>
        <dbReference type="SAM" id="Coils"/>
    </source>
</evidence>
<dbReference type="EMBL" id="AMQM01000753">
    <property type="status" value="NOT_ANNOTATED_CDS"/>
    <property type="molecule type" value="Genomic_DNA"/>
</dbReference>
<proteinExistence type="inferred from homology"/>
<dbReference type="Gene3D" id="1.20.5.4820">
    <property type="match status" value="1"/>
</dbReference>
<dbReference type="STRING" id="6412.T1FQ33"/>
<dbReference type="InParanoid" id="T1FQ33"/>
<name>T1FQ33_HELRO</name>
<accession>T1FQ33</accession>
<comment type="similarity">
    <text evidence="6">Belongs to the TRAFAC class myosin-kinesin ATPase superfamily. Myosin family.</text>
</comment>
<dbReference type="Gene3D" id="1.10.10.820">
    <property type="match status" value="1"/>
</dbReference>
<dbReference type="InterPro" id="IPR001609">
    <property type="entry name" value="Myosin_head_motor_dom-like"/>
</dbReference>
<sequence length="1223" mass="140468">MEAFGNCRTISNLNATRYVQIVKVQFDQMARLNSVQFQILNLERTRLSRRPDGEPTFHVFYQLLAGVDDQYRQELFLNHLHEPNVLMTSLQKTEDKKYARDTWKEIMKSMETLKFSEEEVNVVLRVLAALYHVGAAGVARGILKGYILHRYFASSSFSSSSGGAMKSILLVDPPGFHNPELGGRHVGASMFDLKCNYLQDRLWLLSCEALIHEKLQIYLQELNETYPTIDVESIRQPIISRLHAVDGKQHQHRTFHTQSSIRCFIIQYAGMRVRQDISLVDVLEIIRRMPHDNVIIDSNNNNVIVDCDNNIINNNINNTSNNVTNNDINNNNSNNNSDSNDFNKFYNIYSKKRVDSVDSGADDDNNRVNVTHASEELVSFLNYVHKRLKETSVHKVLPASTTLAAAAATRTSSFSSSSPLFLSSLPSMITINHSSDENIYSSVNYNVKELIKSSSSSSSSSQVGTKIQIRDCLLKSSNQAIRNMSFIKRVDVLKSSSSSSSPSSSSSLSSSSLASFITDVDGLMEELSKRQKKFVFCWLPNNNVTSTSEALSKGSPTQLDNPPNENVSGDIDNSDSSINEEHNINIKTLRDQWRATCLLDASKLYNMSFPQYFSYFAFANKFQVLAPNSELKQKLLYSRDYKNLTKLILSNQKIEQSNFKMGITKVFFRPGSLSSLEAAFDDVISGWIVDLQRWGRGMLTRKRTQLLQMRTDAMRCIQENMRQFMVLRRCPWWRVVNKLRHIIHANVPHNNQHHRDHDDAAADDNHQMAGPVQSGMKFNKQKYKESFHLLSNGIDVDDDDDVITSRIEMLTVNDDDDVNDRVYNHEAMMKRMQLKHKDELDDLEATALAAGRKLAYALEDMDEQKSTLTKLLRELEMKNNRIATLTEQLEEATQQNDELQDGQHRLEKEVLRKKEMLKYEESQHEEMLKELERMLDDRATIKQQLDATLTDLEREVNRRKDVELKLRLYCGANVEVEALKQQNTDLLKNQTKQQQKLEDQEATIKKLLKTIMNLEDTNTLTKQTLLRTERQKEQEMDDSKFAAWREKFNDEGQLNEIKMEKDALITQLNTRTQQLEQLLVQKIKKYKSNERGYKALLKKVKKILQGDQTNHQNEIDDQKVQSPHKLLKLLRSHLNEAEHECDTAKSMKIALEADALRAQQQIDALLEEKQQSHAKNKSLLAENSELSYQLAEQTDEYNNLMKKYSLLVKQELCLQTHIDADAT</sequence>
<organism evidence="11 12">
    <name type="scientific">Helobdella robusta</name>
    <name type="common">Californian leech</name>
    <dbReference type="NCBI Taxonomy" id="6412"/>
    <lineage>
        <taxon>Eukaryota</taxon>
        <taxon>Metazoa</taxon>
        <taxon>Spiralia</taxon>
        <taxon>Lophotrochozoa</taxon>
        <taxon>Annelida</taxon>
        <taxon>Clitellata</taxon>
        <taxon>Hirudinea</taxon>
        <taxon>Rhynchobdellida</taxon>
        <taxon>Glossiphoniidae</taxon>
        <taxon>Helobdella</taxon>
    </lineage>
</organism>
<evidence type="ECO:0000256" key="5">
    <source>
        <dbReference type="ARBA" id="ARBA00023203"/>
    </source>
</evidence>
<evidence type="ECO:0000313" key="12">
    <source>
        <dbReference type="Proteomes" id="UP000015101"/>
    </source>
</evidence>
<dbReference type="Gene3D" id="3.40.850.10">
    <property type="entry name" value="Kinesin motor domain"/>
    <property type="match status" value="1"/>
</dbReference>
<evidence type="ECO:0000256" key="3">
    <source>
        <dbReference type="ARBA" id="ARBA00023123"/>
    </source>
</evidence>
<evidence type="ECO:0000256" key="4">
    <source>
        <dbReference type="ARBA" id="ARBA00023175"/>
    </source>
</evidence>
<dbReference type="Proteomes" id="UP000015101">
    <property type="component" value="Unassembled WGS sequence"/>
</dbReference>
<dbReference type="GO" id="GO:0000146">
    <property type="term" value="F:microfilament motor activity"/>
    <property type="evidence" value="ECO:0000318"/>
    <property type="project" value="GO_Central"/>
</dbReference>
<keyword evidence="3 6" id="KW-0518">Myosin</keyword>
<dbReference type="CTD" id="20210930"/>
<dbReference type="OrthoDB" id="2914378at2759"/>
<dbReference type="FunCoup" id="T1FQ33">
    <property type="interactions" value="509"/>
</dbReference>
<dbReference type="HOGENOM" id="CLU_268456_0_0_1"/>
<feature type="compositionally biased region" description="Polar residues" evidence="8">
    <location>
        <begin position="547"/>
        <end position="567"/>
    </location>
</feature>
<feature type="domain" description="Myosin motor" evidence="9">
    <location>
        <begin position="1"/>
        <end position="202"/>
    </location>
</feature>
<keyword evidence="12" id="KW-1185">Reference proteome</keyword>
<dbReference type="EnsemblMetazoa" id="HelroT188525">
    <property type="protein sequence ID" value="HelroP188525"/>
    <property type="gene ID" value="HelroG188525"/>
</dbReference>
<dbReference type="InterPro" id="IPR027417">
    <property type="entry name" value="P-loop_NTPase"/>
</dbReference>
<keyword evidence="4" id="KW-0505">Motor protein</keyword>
<comment type="caution">
    <text evidence="6">Lacks conserved residue(s) required for the propagation of feature annotation.</text>
</comment>
<evidence type="ECO:0000313" key="11">
    <source>
        <dbReference type="EnsemblMetazoa" id="HelroP188525"/>
    </source>
</evidence>
<dbReference type="EMBL" id="AMQM01000752">
    <property type="status" value="NOT_ANNOTATED_CDS"/>
    <property type="molecule type" value="Genomic_DNA"/>
</dbReference>
<evidence type="ECO:0000256" key="6">
    <source>
        <dbReference type="PROSITE-ProRule" id="PRU00782"/>
    </source>
</evidence>
<dbReference type="KEGG" id="hro:HELRODRAFT_188525"/>
<dbReference type="SMART" id="SM00242">
    <property type="entry name" value="MYSc"/>
    <property type="match status" value="1"/>
</dbReference>
<dbReference type="Gene3D" id="1.20.120.720">
    <property type="entry name" value="Myosin VI head, motor domain, U50 subdomain"/>
    <property type="match status" value="1"/>
</dbReference>
<dbReference type="GO" id="GO:0005524">
    <property type="term" value="F:ATP binding"/>
    <property type="evidence" value="ECO:0007669"/>
    <property type="project" value="UniProtKB-KW"/>
</dbReference>
<dbReference type="OMA" id="QTHIDAD"/>
<keyword evidence="2" id="KW-0067">ATP-binding</keyword>
<dbReference type="GO" id="GO:0016460">
    <property type="term" value="C:myosin II complex"/>
    <property type="evidence" value="ECO:0000318"/>
    <property type="project" value="GO_Central"/>
</dbReference>
<dbReference type="PROSITE" id="PS51456">
    <property type="entry name" value="MYOSIN_MOTOR"/>
    <property type="match status" value="1"/>
</dbReference>
<dbReference type="GO" id="GO:0032982">
    <property type="term" value="C:myosin filament"/>
    <property type="evidence" value="ECO:0000318"/>
    <property type="project" value="GO_Central"/>
</dbReference>
<reference evidence="10 12" key="2">
    <citation type="journal article" date="2013" name="Nature">
        <title>Insights into bilaterian evolution from three spiralian genomes.</title>
        <authorList>
            <person name="Simakov O."/>
            <person name="Marletaz F."/>
            <person name="Cho S.J."/>
            <person name="Edsinger-Gonzales E."/>
            <person name="Havlak P."/>
            <person name="Hellsten U."/>
            <person name="Kuo D.H."/>
            <person name="Larsson T."/>
            <person name="Lv J."/>
            <person name="Arendt D."/>
            <person name="Savage R."/>
            <person name="Osoegawa K."/>
            <person name="de Jong P."/>
            <person name="Grimwood J."/>
            <person name="Chapman J.A."/>
            <person name="Shapiro H."/>
            <person name="Aerts A."/>
            <person name="Otillar R.P."/>
            <person name="Terry A.Y."/>
            <person name="Boore J.L."/>
            <person name="Grigoriev I.V."/>
            <person name="Lindberg D.R."/>
            <person name="Seaver E.C."/>
            <person name="Weisblat D.A."/>
            <person name="Putnam N.H."/>
            <person name="Rokhsar D.S."/>
        </authorList>
    </citation>
    <scope>NUCLEOTIDE SEQUENCE</scope>
</reference>
<evidence type="ECO:0000259" key="9">
    <source>
        <dbReference type="PROSITE" id="PS51456"/>
    </source>
</evidence>
<reference evidence="11" key="3">
    <citation type="submission" date="2015-06" db="UniProtKB">
        <authorList>
            <consortium name="EnsemblMetazoa"/>
        </authorList>
    </citation>
    <scope>IDENTIFICATION</scope>
</reference>
<dbReference type="RefSeq" id="XP_009019329.1">
    <property type="nucleotide sequence ID" value="XM_009021081.1"/>
</dbReference>